<evidence type="ECO:0000313" key="2">
    <source>
        <dbReference type="Proteomes" id="UP000276991"/>
    </source>
</evidence>
<accession>A0A498SHT1</accession>
<proteinExistence type="predicted"/>
<evidence type="ECO:0008006" key="3">
    <source>
        <dbReference type="Google" id="ProtNLM"/>
    </source>
</evidence>
<sequence length="237" mass="26459">MGYFVIRVPGSWWQDWVTVALSVLYGKFSLPAIKILRIFGGGGNSSTSYMYSLMQSLCCCTGEGSDDEGPLISDTDGGHFRIAAPCDSTNRFWVNDAEEHMTTSNGPGSFRQGNDEDELLNQILETAQQNIIDVANMDGTTTPYKEDLSKAQRYSDAIRQHDLRVRKRALNTTAENDLCLLYDVGQRVIEVLQQPTPTFIMHSDLRDFAGSMSSAMVNGIQIEHKQDILIHMTFSDE</sequence>
<dbReference type="AlphaFoldDB" id="A0A498SHT1"/>
<evidence type="ECO:0000313" key="1">
    <source>
        <dbReference type="EMBL" id="VBB30591.1"/>
    </source>
</evidence>
<organism evidence="1 2">
    <name type="scientific">Acanthocheilonema viteae</name>
    <name type="common">Filarial nematode worm</name>
    <name type="synonym">Dipetalonema viteae</name>
    <dbReference type="NCBI Taxonomy" id="6277"/>
    <lineage>
        <taxon>Eukaryota</taxon>
        <taxon>Metazoa</taxon>
        <taxon>Ecdysozoa</taxon>
        <taxon>Nematoda</taxon>
        <taxon>Chromadorea</taxon>
        <taxon>Rhabditida</taxon>
        <taxon>Spirurina</taxon>
        <taxon>Spiruromorpha</taxon>
        <taxon>Filarioidea</taxon>
        <taxon>Onchocercidae</taxon>
        <taxon>Acanthocheilonema</taxon>
    </lineage>
</organism>
<gene>
    <name evidence="1" type="ORF">NAV_LOCUS5382</name>
</gene>
<dbReference type="OrthoDB" id="5562028at2759"/>
<keyword evidence="2" id="KW-1185">Reference proteome</keyword>
<reference evidence="1 2" key="1">
    <citation type="submission" date="2018-08" db="EMBL/GenBank/DDBJ databases">
        <authorList>
            <person name="Laetsch R D."/>
            <person name="Stevens L."/>
            <person name="Kumar S."/>
            <person name="Blaxter L. M."/>
        </authorList>
    </citation>
    <scope>NUCLEOTIDE SEQUENCE [LARGE SCALE GENOMIC DNA]</scope>
</reference>
<dbReference type="Proteomes" id="UP000276991">
    <property type="component" value="Unassembled WGS sequence"/>
</dbReference>
<name>A0A498SHT1_ACAVI</name>
<protein>
    <recommendedName>
        <fullName evidence="3">Late endosomal/lysosomal adaptor and MAPK and MTOR activator 1</fullName>
    </recommendedName>
</protein>
<dbReference type="EMBL" id="UPTC01000923">
    <property type="protein sequence ID" value="VBB30591.1"/>
    <property type="molecule type" value="Genomic_DNA"/>
</dbReference>